<keyword evidence="1" id="KW-0472">Membrane</keyword>
<dbReference type="AlphaFoldDB" id="A0A915HT46"/>
<keyword evidence="1" id="KW-1133">Transmembrane helix</keyword>
<organism evidence="2 3">
    <name type="scientific">Romanomermis culicivorax</name>
    <name type="common">Nematode worm</name>
    <dbReference type="NCBI Taxonomy" id="13658"/>
    <lineage>
        <taxon>Eukaryota</taxon>
        <taxon>Metazoa</taxon>
        <taxon>Ecdysozoa</taxon>
        <taxon>Nematoda</taxon>
        <taxon>Enoplea</taxon>
        <taxon>Dorylaimia</taxon>
        <taxon>Mermithida</taxon>
        <taxon>Mermithoidea</taxon>
        <taxon>Mermithidae</taxon>
        <taxon>Romanomermis</taxon>
    </lineage>
</organism>
<evidence type="ECO:0000313" key="2">
    <source>
        <dbReference type="Proteomes" id="UP000887565"/>
    </source>
</evidence>
<feature type="transmembrane region" description="Helical" evidence="1">
    <location>
        <begin position="20"/>
        <end position="39"/>
    </location>
</feature>
<feature type="transmembrane region" description="Helical" evidence="1">
    <location>
        <begin position="59"/>
        <end position="79"/>
    </location>
</feature>
<accession>A0A915HT46</accession>
<keyword evidence="1" id="KW-0812">Transmembrane</keyword>
<keyword evidence="2" id="KW-1185">Reference proteome</keyword>
<reference evidence="3" key="1">
    <citation type="submission" date="2022-11" db="UniProtKB">
        <authorList>
            <consortium name="WormBaseParasite"/>
        </authorList>
    </citation>
    <scope>IDENTIFICATION</scope>
</reference>
<evidence type="ECO:0000313" key="3">
    <source>
        <dbReference type="WBParaSite" id="nRc.2.0.1.t05093-RA"/>
    </source>
</evidence>
<sequence>MFKANWFSDPTLECYNNAIIVYTLTGLSVPFTLSIPYFWEPAPALFGRAQNLTKNQARALQMVFLSVVWTRFIIGYIFLFRIASRCAFLVQCGAPEKIFGFDDDVLLVEDKRRQALPYFVG</sequence>
<dbReference type="WBParaSite" id="nRc.2.0.1.t05093-RA">
    <property type="protein sequence ID" value="nRc.2.0.1.t05093-RA"/>
    <property type="gene ID" value="nRc.2.0.1.g05093"/>
</dbReference>
<proteinExistence type="predicted"/>
<dbReference type="Proteomes" id="UP000887565">
    <property type="component" value="Unplaced"/>
</dbReference>
<protein>
    <submittedName>
        <fullName evidence="3">Uncharacterized protein</fullName>
    </submittedName>
</protein>
<evidence type="ECO:0000256" key="1">
    <source>
        <dbReference type="SAM" id="Phobius"/>
    </source>
</evidence>
<name>A0A915HT46_ROMCU</name>